<dbReference type="PANTHER" id="PTHR18870">
    <property type="entry name" value="PROTEIN TAG-278-RELATED"/>
    <property type="match status" value="1"/>
</dbReference>
<feature type="region of interest" description="Disordered" evidence="3">
    <location>
        <begin position="80"/>
        <end position="183"/>
    </location>
</feature>
<accession>A0A5J4VQC4</accession>
<dbReference type="Proteomes" id="UP000324800">
    <property type="component" value="Unassembled WGS sequence"/>
</dbReference>
<feature type="coiled-coil region" evidence="2">
    <location>
        <begin position="2"/>
        <end position="66"/>
    </location>
</feature>
<feature type="region of interest" description="Disordered" evidence="3">
    <location>
        <begin position="198"/>
        <end position="227"/>
    </location>
</feature>
<dbReference type="AlphaFoldDB" id="A0A5J4VQC4"/>
<comment type="caution">
    <text evidence="4">The sequence shown here is derived from an EMBL/GenBank/DDBJ whole genome shotgun (WGS) entry which is preliminary data.</text>
</comment>
<dbReference type="PANTHER" id="PTHR18870:SF9">
    <property type="entry name" value="PROTEIN TAG-278-RELATED"/>
    <property type="match status" value="1"/>
</dbReference>
<feature type="compositionally biased region" description="Basic and acidic residues" evidence="3">
    <location>
        <begin position="159"/>
        <end position="180"/>
    </location>
</feature>
<name>A0A5J4VQC4_9EUKA</name>
<proteinExistence type="predicted"/>
<evidence type="ECO:0000313" key="4">
    <source>
        <dbReference type="EMBL" id="KAA6384680.1"/>
    </source>
</evidence>
<feature type="compositionally biased region" description="Low complexity" evidence="3">
    <location>
        <begin position="101"/>
        <end position="141"/>
    </location>
</feature>
<feature type="compositionally biased region" description="Polar residues" evidence="3">
    <location>
        <begin position="80"/>
        <end position="92"/>
    </location>
</feature>
<dbReference type="EMBL" id="SNRW01005637">
    <property type="protein sequence ID" value="KAA6384680.1"/>
    <property type="molecule type" value="Genomic_DNA"/>
</dbReference>
<evidence type="ECO:0000256" key="2">
    <source>
        <dbReference type="SAM" id="Coils"/>
    </source>
</evidence>
<gene>
    <name evidence="4" type="ORF">EZS28_019792</name>
</gene>
<evidence type="ECO:0000313" key="5">
    <source>
        <dbReference type="Proteomes" id="UP000324800"/>
    </source>
</evidence>
<evidence type="ECO:0000256" key="1">
    <source>
        <dbReference type="ARBA" id="ARBA00023054"/>
    </source>
</evidence>
<feature type="compositionally biased region" description="Polar residues" evidence="3">
    <location>
        <begin position="198"/>
        <end position="217"/>
    </location>
</feature>
<protein>
    <submittedName>
        <fullName evidence="4">Uncharacterized protein</fullName>
    </submittedName>
</protein>
<reference evidence="4 5" key="1">
    <citation type="submission" date="2019-03" db="EMBL/GenBank/DDBJ databases">
        <title>Single cell metagenomics reveals metabolic interactions within the superorganism composed of flagellate Streblomastix strix and complex community of Bacteroidetes bacteria on its surface.</title>
        <authorList>
            <person name="Treitli S.C."/>
            <person name="Kolisko M."/>
            <person name="Husnik F."/>
            <person name="Keeling P."/>
            <person name="Hampl V."/>
        </authorList>
    </citation>
    <scope>NUCLEOTIDE SEQUENCE [LARGE SCALE GENOMIC DNA]</scope>
    <source>
        <strain evidence="4">ST1C</strain>
    </source>
</reference>
<organism evidence="4 5">
    <name type="scientific">Streblomastix strix</name>
    <dbReference type="NCBI Taxonomy" id="222440"/>
    <lineage>
        <taxon>Eukaryota</taxon>
        <taxon>Metamonada</taxon>
        <taxon>Preaxostyla</taxon>
        <taxon>Oxymonadida</taxon>
        <taxon>Streblomastigidae</taxon>
        <taxon>Streblomastix</taxon>
    </lineage>
</organism>
<evidence type="ECO:0000256" key="3">
    <source>
        <dbReference type="SAM" id="MobiDB-lite"/>
    </source>
</evidence>
<dbReference type="OrthoDB" id="75801at2759"/>
<sequence length="227" mass="25699">MRRQLEQIEHELSDTVERFESREPRPQDLSTIASLETAVAEKDRLLMRLQEENKFYKLELHNREDNYNKKFQRQTTVGSVLNQTSQFGNQTLPYLPMRSPSPSTNTESRNRSSINSSYSSPSLSSSISKSNSHTQLQSQSHIHTHTHSNTPPMSPNRDQISRDGSRERINKEKSGDKEKIISINSNKRVGSAIALRSSHNQLSQSISLASNSANGNRLPQIISKGKK</sequence>
<keyword evidence="1 2" id="KW-0175">Coiled coil</keyword>